<feature type="chain" id="PRO_5041461083" description="Dockerin type 1" evidence="1">
    <location>
        <begin position="22"/>
        <end position="481"/>
    </location>
</feature>
<evidence type="ECO:0008006" key="4">
    <source>
        <dbReference type="Google" id="ProtNLM"/>
    </source>
</evidence>
<evidence type="ECO:0000313" key="3">
    <source>
        <dbReference type="Proteomes" id="UP001163846"/>
    </source>
</evidence>
<feature type="signal peptide" evidence="1">
    <location>
        <begin position="1"/>
        <end position="21"/>
    </location>
</feature>
<name>A0AA38UJK2_9AGAR</name>
<keyword evidence="3" id="KW-1185">Reference proteome</keyword>
<gene>
    <name evidence="2" type="ORF">F5878DRAFT_611975</name>
</gene>
<evidence type="ECO:0000313" key="2">
    <source>
        <dbReference type="EMBL" id="KAJ3840827.1"/>
    </source>
</evidence>
<comment type="caution">
    <text evidence="2">The sequence shown here is derived from an EMBL/GenBank/DDBJ whole genome shotgun (WGS) entry which is preliminary data.</text>
</comment>
<dbReference type="Proteomes" id="UP001163846">
    <property type="component" value="Unassembled WGS sequence"/>
</dbReference>
<organism evidence="2 3">
    <name type="scientific">Lentinula raphanica</name>
    <dbReference type="NCBI Taxonomy" id="153919"/>
    <lineage>
        <taxon>Eukaryota</taxon>
        <taxon>Fungi</taxon>
        <taxon>Dikarya</taxon>
        <taxon>Basidiomycota</taxon>
        <taxon>Agaricomycotina</taxon>
        <taxon>Agaricomycetes</taxon>
        <taxon>Agaricomycetidae</taxon>
        <taxon>Agaricales</taxon>
        <taxon>Marasmiineae</taxon>
        <taxon>Omphalotaceae</taxon>
        <taxon>Lentinula</taxon>
    </lineage>
</organism>
<sequence>MTSIVRSLLLSISFGLLYVHAIQILNVTKLGPDPQTVNRLNGESFQQDALVSFNGFQYAVLWVPTDNSSVRNAAIRRRSLPDGDWEGFVFTDYNQTDDDGHDIISLGISPGDGTLHLIWDQHDNSLNYRSSIAGVATNPLAINFTSQLFSPLSDFLPGLESLDKDVYFINVTYPRFLRIPAHNGSSTDLLLEMRVGQAGQGDDWLYHYTPGHNWTLVGRYLEGVDNNAYINGLDFSTDVVLETTWTYRDYVNTTGQDVAVEAGPNGPENNHDMNYAYSSDLGFTWRNNWGQVIGNLRADTPIVPASAGITMFGIPKYGGILNQEAQTLDGQNRMHVLNRENTTGIEQWYHYWRSSNIDWTRTPLPLPLAEHSINNITKTPTVIGKRGKLVSPPGSDNLLAVLPSNAPNSTGLSILGSTSRGRFQDWKILWEISSGCGWEPLFDRYRLNMENGGDGVLSLYLINGTEVVVMDLDLELELVDV</sequence>
<dbReference type="EMBL" id="MU806062">
    <property type="protein sequence ID" value="KAJ3840827.1"/>
    <property type="molecule type" value="Genomic_DNA"/>
</dbReference>
<protein>
    <recommendedName>
        <fullName evidence="4">Dockerin type 1</fullName>
    </recommendedName>
</protein>
<dbReference type="AlphaFoldDB" id="A0AA38UJK2"/>
<proteinExistence type="predicted"/>
<dbReference type="Pfam" id="PF15892">
    <property type="entry name" value="BNR_4"/>
    <property type="match status" value="1"/>
</dbReference>
<evidence type="ECO:0000256" key="1">
    <source>
        <dbReference type="SAM" id="SignalP"/>
    </source>
</evidence>
<accession>A0AA38UJK2</accession>
<keyword evidence="1" id="KW-0732">Signal</keyword>
<reference evidence="2" key="1">
    <citation type="submission" date="2022-08" db="EMBL/GenBank/DDBJ databases">
        <authorList>
            <consortium name="DOE Joint Genome Institute"/>
            <person name="Min B."/>
            <person name="Riley R."/>
            <person name="Sierra-Patev S."/>
            <person name="Naranjo-Ortiz M."/>
            <person name="Looney B."/>
            <person name="Konkel Z."/>
            <person name="Slot J.C."/>
            <person name="Sakamoto Y."/>
            <person name="Steenwyk J.L."/>
            <person name="Rokas A."/>
            <person name="Carro J."/>
            <person name="Camarero S."/>
            <person name="Ferreira P."/>
            <person name="Molpeceres G."/>
            <person name="Ruiz-Duenas F.J."/>
            <person name="Serrano A."/>
            <person name="Henrissat B."/>
            <person name="Drula E."/>
            <person name="Hughes K.W."/>
            <person name="Mata J.L."/>
            <person name="Ishikawa N.K."/>
            <person name="Vargas-Isla R."/>
            <person name="Ushijima S."/>
            <person name="Smith C.A."/>
            <person name="Ahrendt S."/>
            <person name="Andreopoulos W."/>
            <person name="He G."/>
            <person name="Labutti K."/>
            <person name="Lipzen A."/>
            <person name="Ng V."/>
            <person name="Sandor L."/>
            <person name="Barry K."/>
            <person name="Martinez A.T."/>
            <person name="Xiao Y."/>
            <person name="Gibbons J.G."/>
            <person name="Terashima K."/>
            <person name="Hibbett D.S."/>
            <person name="Grigoriev I.V."/>
        </authorList>
    </citation>
    <scope>NUCLEOTIDE SEQUENCE</scope>
    <source>
        <strain evidence="2">TFB9207</strain>
    </source>
</reference>